<accession>G9AF80</accession>
<feature type="domain" description="Ig-like SoxY" evidence="1">
    <location>
        <begin position="49"/>
        <end position="148"/>
    </location>
</feature>
<dbReference type="PROSITE" id="PS51257">
    <property type="entry name" value="PROKAR_LIPOPROTEIN"/>
    <property type="match status" value="1"/>
</dbReference>
<dbReference type="InterPro" id="IPR038162">
    <property type="entry name" value="SoxY_sf"/>
</dbReference>
<dbReference type="HOGENOM" id="CLU_118521_1_1_5"/>
<dbReference type="InterPro" id="IPR016568">
    <property type="entry name" value="Sulphur_oxidation_SoxY"/>
</dbReference>
<dbReference type="Pfam" id="PF13501">
    <property type="entry name" value="SoxY"/>
    <property type="match status" value="1"/>
</dbReference>
<proteinExistence type="predicted"/>
<dbReference type="KEGG" id="sfh:SFHH103_05246"/>
<dbReference type="EMBL" id="HE616899">
    <property type="protein sequence ID" value="CCE99712.1"/>
    <property type="molecule type" value="Genomic_DNA"/>
</dbReference>
<dbReference type="Proteomes" id="UP000007735">
    <property type="component" value="Plasmid pSfHH103e"/>
</dbReference>
<gene>
    <name evidence="2" type="primary">soxY</name>
    <name evidence="2" type="ordered locus">SFHH103_05246</name>
</gene>
<dbReference type="AlphaFoldDB" id="G9AF80"/>
<sequence>MSLTRRHMLTSTIGTVACALSLLAPKRTQGADEVGDFLWRLTGRKGTLSDRLHLVMPAEFSTGYTVPMDISIDSPMTKSDHVKSVRVFAPKNPLVEVVQFHFVPERSVARVSTRIRLARPQYVVALAEMSDGSLLTTSVWVAVATNGCL</sequence>
<dbReference type="Gene3D" id="2.60.40.2470">
    <property type="entry name" value="SoxY domain"/>
    <property type="match status" value="1"/>
</dbReference>
<name>G9AF80_SINF1</name>
<evidence type="ECO:0000259" key="1">
    <source>
        <dbReference type="Pfam" id="PF13501"/>
    </source>
</evidence>
<reference evidence="2 3" key="1">
    <citation type="journal article" date="2012" name="J. Bacteriol.">
        <title>Genome sequence of the soybean symbiont Sinorhizobium fredii HH103.</title>
        <authorList>
            <person name="Weidner S."/>
            <person name="Becker A."/>
            <person name="Bonilla I."/>
            <person name="Jaenicke S."/>
            <person name="Lloret J."/>
            <person name="Margaret I."/>
            <person name="Puhler A."/>
            <person name="Ruiz-Sainz J.E."/>
            <person name="Schneiker-Bekel S."/>
            <person name="Szczepanowski R."/>
            <person name="Vinardell J.M."/>
            <person name="Zehner S."/>
            <person name="Gottfert M."/>
        </authorList>
    </citation>
    <scope>NUCLEOTIDE SEQUENCE [LARGE SCALE GENOMIC DNA]</scope>
    <source>
        <strain evidence="2 3">HH103</strain>
        <plasmid evidence="3">pSfHH103e</plasmid>
    </source>
</reference>
<dbReference type="PATRIC" id="fig|380.5.peg.4803"/>
<keyword evidence="2" id="KW-0614">Plasmid</keyword>
<dbReference type="RefSeq" id="WP_014331370.1">
    <property type="nucleotide sequence ID" value="NC_016815.1"/>
</dbReference>
<organism evidence="2 3">
    <name type="scientific">Sinorhizobium fredii (strain HH103)</name>
    <dbReference type="NCBI Taxonomy" id="1117943"/>
    <lineage>
        <taxon>Bacteria</taxon>
        <taxon>Pseudomonadati</taxon>
        <taxon>Pseudomonadota</taxon>
        <taxon>Alphaproteobacteria</taxon>
        <taxon>Hyphomicrobiales</taxon>
        <taxon>Rhizobiaceae</taxon>
        <taxon>Sinorhizobium/Ensifer group</taxon>
        <taxon>Sinorhizobium</taxon>
    </lineage>
</organism>
<evidence type="ECO:0000313" key="2">
    <source>
        <dbReference type="EMBL" id="CCE99712.1"/>
    </source>
</evidence>
<evidence type="ECO:0000313" key="3">
    <source>
        <dbReference type="Proteomes" id="UP000007735"/>
    </source>
</evidence>
<dbReference type="InterPro" id="IPR032711">
    <property type="entry name" value="SoxY"/>
</dbReference>
<geneLocation type="plasmid" evidence="2 3">
    <name>pSfHH103e</name>
</geneLocation>
<protein>
    <submittedName>
        <fullName evidence="2">Sulfur oxidation SoxY protein</fullName>
    </submittedName>
</protein>
<dbReference type="PIRSF" id="PIRSF010312">
    <property type="entry name" value="Sulphur_oxidation_SoxY"/>
    <property type="match status" value="1"/>
</dbReference>